<dbReference type="PANTHER" id="PTHR30349">
    <property type="entry name" value="PHAGE INTEGRASE-RELATED"/>
    <property type="match status" value="1"/>
</dbReference>
<evidence type="ECO:0000256" key="1">
    <source>
        <dbReference type="ARBA" id="ARBA00004496"/>
    </source>
</evidence>
<evidence type="ECO:0000259" key="11">
    <source>
        <dbReference type="PROSITE" id="PS51900"/>
    </source>
</evidence>
<dbReference type="GO" id="GO:0051301">
    <property type="term" value="P:cell division"/>
    <property type="evidence" value="ECO:0007669"/>
    <property type="project" value="UniProtKB-KW"/>
</dbReference>
<keyword evidence="6 9" id="KW-0238">DNA-binding</keyword>
<accession>A0A501XQQ3</accession>
<keyword evidence="7 9" id="KW-0233">DNA recombination</keyword>
<dbReference type="HAMAP" id="MF_01808">
    <property type="entry name" value="Recomb_XerC_XerD"/>
    <property type="match status" value="1"/>
</dbReference>
<dbReference type="InterPro" id="IPR050090">
    <property type="entry name" value="Tyrosine_recombinase_XerCD"/>
</dbReference>
<feature type="active site" evidence="9">
    <location>
        <position position="250"/>
    </location>
</feature>
<dbReference type="InterPro" id="IPR004107">
    <property type="entry name" value="Integrase_SAM-like_N"/>
</dbReference>
<dbReference type="InterPro" id="IPR013762">
    <property type="entry name" value="Integrase-like_cat_sf"/>
</dbReference>
<feature type="active site" evidence="9">
    <location>
        <position position="273"/>
    </location>
</feature>
<dbReference type="PROSITE" id="PS51900">
    <property type="entry name" value="CB"/>
    <property type="match status" value="1"/>
</dbReference>
<dbReference type="InterPro" id="IPR044068">
    <property type="entry name" value="CB"/>
</dbReference>
<dbReference type="GO" id="GO:0003677">
    <property type="term" value="F:DNA binding"/>
    <property type="evidence" value="ECO:0007669"/>
    <property type="project" value="UniProtKB-UniRule"/>
</dbReference>
<dbReference type="InterPro" id="IPR010998">
    <property type="entry name" value="Integrase_recombinase_N"/>
</dbReference>
<evidence type="ECO:0000256" key="6">
    <source>
        <dbReference type="ARBA" id="ARBA00023125"/>
    </source>
</evidence>
<dbReference type="OrthoDB" id="9801717at2"/>
<dbReference type="SUPFAM" id="SSF56349">
    <property type="entry name" value="DNA breaking-rejoining enzymes"/>
    <property type="match status" value="1"/>
</dbReference>
<evidence type="ECO:0000256" key="7">
    <source>
        <dbReference type="ARBA" id="ARBA00023172"/>
    </source>
</evidence>
<evidence type="ECO:0000256" key="5">
    <source>
        <dbReference type="ARBA" id="ARBA00022908"/>
    </source>
</evidence>
<evidence type="ECO:0000313" key="12">
    <source>
        <dbReference type="EMBL" id="TPE62880.1"/>
    </source>
</evidence>
<dbReference type="Proteomes" id="UP000319897">
    <property type="component" value="Unassembled WGS sequence"/>
</dbReference>
<dbReference type="AlphaFoldDB" id="A0A501XQQ3"/>
<evidence type="ECO:0000256" key="2">
    <source>
        <dbReference type="ARBA" id="ARBA00022490"/>
    </source>
</evidence>
<dbReference type="Gene3D" id="1.10.443.10">
    <property type="entry name" value="Intergrase catalytic core"/>
    <property type="match status" value="1"/>
</dbReference>
<keyword evidence="3 9" id="KW-0132">Cell division</keyword>
<dbReference type="PANTHER" id="PTHR30349:SF90">
    <property type="entry name" value="TYROSINE RECOMBINASE XERD"/>
    <property type="match status" value="1"/>
</dbReference>
<keyword evidence="8 9" id="KW-0131">Cell cycle</keyword>
<name>A0A501XQQ3_9SPHN</name>
<comment type="function">
    <text evidence="9">Site-specific tyrosine recombinase, which acts by catalyzing the cutting and rejoining of the recombining DNA molecules. The XerC-XerD complex is essential to convert dimers of the bacterial chromosome into monomers to permit their segregation at cell division. It also contributes to the segregational stability of plasmids.</text>
</comment>
<feature type="active site" evidence="9">
    <location>
        <position position="179"/>
    </location>
</feature>
<feature type="active site" description="O-(3'-phospho-DNA)-tyrosine intermediate" evidence="9">
    <location>
        <position position="282"/>
    </location>
</feature>
<comment type="similarity">
    <text evidence="9">Belongs to the 'phage' integrase family. XerC subfamily.</text>
</comment>
<dbReference type="RefSeq" id="WP_140927319.1">
    <property type="nucleotide sequence ID" value="NZ_VFSU01000016.1"/>
</dbReference>
<evidence type="ECO:0000256" key="3">
    <source>
        <dbReference type="ARBA" id="ARBA00022618"/>
    </source>
</evidence>
<dbReference type="InterPro" id="IPR011010">
    <property type="entry name" value="DNA_brk_join_enz"/>
</dbReference>
<feature type="active site" evidence="9">
    <location>
        <position position="156"/>
    </location>
</feature>
<keyword evidence="13" id="KW-1185">Reference proteome</keyword>
<evidence type="ECO:0000256" key="9">
    <source>
        <dbReference type="HAMAP-Rule" id="MF_01808"/>
    </source>
</evidence>
<feature type="domain" description="Tyr recombinase" evidence="10">
    <location>
        <begin position="113"/>
        <end position="295"/>
    </location>
</feature>
<comment type="caution">
    <text evidence="12">The sequence shown here is derived from an EMBL/GenBank/DDBJ whole genome shotgun (WGS) entry which is preliminary data.</text>
</comment>
<dbReference type="GO" id="GO:0007059">
    <property type="term" value="P:chromosome segregation"/>
    <property type="evidence" value="ECO:0007669"/>
    <property type="project" value="UniProtKB-UniRule"/>
</dbReference>
<proteinExistence type="inferred from homology"/>
<evidence type="ECO:0000259" key="10">
    <source>
        <dbReference type="PROSITE" id="PS51898"/>
    </source>
</evidence>
<evidence type="ECO:0000313" key="13">
    <source>
        <dbReference type="Proteomes" id="UP000319897"/>
    </source>
</evidence>
<comment type="subcellular location">
    <subcellularLocation>
        <location evidence="1 9">Cytoplasm</location>
    </subcellularLocation>
</comment>
<evidence type="ECO:0000256" key="8">
    <source>
        <dbReference type="ARBA" id="ARBA00023306"/>
    </source>
</evidence>
<protein>
    <recommendedName>
        <fullName evidence="9">Tyrosine recombinase XerC</fullName>
    </recommendedName>
</protein>
<gene>
    <name evidence="9" type="primary">xerC</name>
    <name evidence="12" type="ORF">FJQ54_05015</name>
</gene>
<dbReference type="PROSITE" id="PS51898">
    <property type="entry name" value="TYR_RECOMBINASE"/>
    <property type="match status" value="1"/>
</dbReference>
<keyword evidence="5 9" id="KW-0229">DNA integration</keyword>
<feature type="active site" evidence="9">
    <location>
        <position position="247"/>
    </location>
</feature>
<reference evidence="12 13" key="1">
    <citation type="submission" date="2019-06" db="EMBL/GenBank/DDBJ databases">
        <authorList>
            <person name="Lee I."/>
            <person name="Jang G.I."/>
            <person name="Hwang C.Y."/>
        </authorList>
    </citation>
    <scope>NUCLEOTIDE SEQUENCE [LARGE SCALE GENOMIC DNA]</scope>
    <source>
        <strain evidence="12 13">PAMC 28131</strain>
    </source>
</reference>
<organism evidence="12 13">
    <name type="scientific">Sandaracinobacter neustonicus</name>
    <dbReference type="NCBI Taxonomy" id="1715348"/>
    <lineage>
        <taxon>Bacteria</taxon>
        <taxon>Pseudomonadati</taxon>
        <taxon>Pseudomonadota</taxon>
        <taxon>Alphaproteobacteria</taxon>
        <taxon>Sphingomonadales</taxon>
        <taxon>Sphingosinicellaceae</taxon>
        <taxon>Sandaracinobacter</taxon>
    </lineage>
</organism>
<dbReference type="GO" id="GO:0005737">
    <property type="term" value="C:cytoplasm"/>
    <property type="evidence" value="ECO:0007669"/>
    <property type="project" value="UniProtKB-SubCell"/>
</dbReference>
<dbReference type="InterPro" id="IPR023009">
    <property type="entry name" value="Tyrosine_recombinase_XerC/XerD"/>
</dbReference>
<dbReference type="EMBL" id="VFSU01000016">
    <property type="protein sequence ID" value="TPE62880.1"/>
    <property type="molecule type" value="Genomic_DNA"/>
</dbReference>
<sequence length="301" mass="32353">MDAGALLEGWLASLANERRLSAHTLRAYRATLERFLAHLNHTHGRPADAALLASLEAADIRAFLAARRAEGLSNTSAARELSAIRTFGGYLRDRHGIRLGGLEGVASPKVKKGLPRPISPVDAKALAETTGEFHDEPWLQARDTAVLLLLYGSGLRIGEALALTGGILPLGETLPVTGKGRKTRMIVLLPPVRDAIDQYLKLCPYAPSREHALFRGARGGPLDPGVLRGTLRKARVALGLPDSATPHALRHSFATHLLARGADLRTIQELLGHASLSSTQIYTSIDTARLLDVYKSAHPRG</sequence>
<feature type="domain" description="Core-binding (CB)" evidence="11">
    <location>
        <begin position="1"/>
        <end position="92"/>
    </location>
</feature>
<dbReference type="Pfam" id="PF02899">
    <property type="entry name" value="Phage_int_SAM_1"/>
    <property type="match status" value="1"/>
</dbReference>
<comment type="subunit">
    <text evidence="9">Forms a cyclic heterotetrameric complex composed of two molecules of XerC and two molecules of XerD.</text>
</comment>
<dbReference type="GO" id="GO:0009037">
    <property type="term" value="F:tyrosine-based site-specific recombinase activity"/>
    <property type="evidence" value="ECO:0007669"/>
    <property type="project" value="UniProtKB-UniRule"/>
</dbReference>
<evidence type="ECO:0000256" key="4">
    <source>
        <dbReference type="ARBA" id="ARBA00022829"/>
    </source>
</evidence>
<keyword evidence="4 9" id="KW-0159">Chromosome partition</keyword>
<dbReference type="Gene3D" id="1.10.150.130">
    <property type="match status" value="1"/>
</dbReference>
<keyword evidence="2 9" id="KW-0963">Cytoplasm</keyword>
<dbReference type="Pfam" id="PF00589">
    <property type="entry name" value="Phage_integrase"/>
    <property type="match status" value="1"/>
</dbReference>
<dbReference type="GO" id="GO:0006313">
    <property type="term" value="P:DNA transposition"/>
    <property type="evidence" value="ECO:0007669"/>
    <property type="project" value="UniProtKB-UniRule"/>
</dbReference>
<dbReference type="InterPro" id="IPR002104">
    <property type="entry name" value="Integrase_catalytic"/>
</dbReference>